<dbReference type="AlphaFoldDB" id="A0A0D9VVP4"/>
<evidence type="ECO:0000313" key="3">
    <source>
        <dbReference type="Proteomes" id="UP000032180"/>
    </source>
</evidence>
<dbReference type="HOGENOM" id="CLU_2389406_0_0_1"/>
<keyword evidence="1" id="KW-0812">Transmembrane</keyword>
<keyword evidence="1" id="KW-0472">Membrane</keyword>
<keyword evidence="3" id="KW-1185">Reference proteome</keyword>
<keyword evidence="1" id="KW-1133">Transmembrane helix</keyword>
<evidence type="ECO:0000256" key="1">
    <source>
        <dbReference type="SAM" id="Phobius"/>
    </source>
</evidence>
<sequence>MVRSTGVSVRRTLPAHDVYETQYTREAIFKCPNYCHQIHGGNCSFVEWLDTTRSMSQEWLNMKRSIERHNMRIGGVCRTDYLRGRNVRSVNVVIVATFFQIFFFLKGKLLVHPVV</sequence>
<proteinExistence type="predicted"/>
<name>A0A0D9VVP4_9ORYZ</name>
<protein>
    <submittedName>
        <fullName evidence="2">Uncharacterized protein</fullName>
    </submittedName>
</protein>
<evidence type="ECO:0000313" key="2">
    <source>
        <dbReference type="EnsemblPlants" id="LPERR03G19570.1"/>
    </source>
</evidence>
<reference evidence="3" key="2">
    <citation type="submission" date="2013-12" db="EMBL/GenBank/DDBJ databases">
        <authorList>
            <person name="Yu Y."/>
            <person name="Lee S."/>
            <person name="de Baynast K."/>
            <person name="Wissotski M."/>
            <person name="Liu L."/>
            <person name="Talag J."/>
            <person name="Goicoechea J."/>
            <person name="Angelova A."/>
            <person name="Jetty R."/>
            <person name="Kudrna D."/>
            <person name="Golser W."/>
            <person name="Rivera L."/>
            <person name="Zhang J."/>
            <person name="Wing R."/>
        </authorList>
    </citation>
    <scope>NUCLEOTIDE SEQUENCE</scope>
</reference>
<accession>A0A0D9VVP4</accession>
<reference evidence="2" key="3">
    <citation type="submission" date="2015-04" db="UniProtKB">
        <authorList>
            <consortium name="EnsemblPlants"/>
        </authorList>
    </citation>
    <scope>IDENTIFICATION</scope>
</reference>
<dbReference type="Gramene" id="LPERR03G19570.1">
    <property type="protein sequence ID" value="LPERR03G19570.1"/>
    <property type="gene ID" value="LPERR03G19570"/>
</dbReference>
<dbReference type="Proteomes" id="UP000032180">
    <property type="component" value="Chromosome 3"/>
</dbReference>
<dbReference type="EnsemblPlants" id="LPERR03G19570.1">
    <property type="protein sequence ID" value="LPERR03G19570.1"/>
    <property type="gene ID" value="LPERR03G19570"/>
</dbReference>
<organism evidence="2 3">
    <name type="scientific">Leersia perrieri</name>
    <dbReference type="NCBI Taxonomy" id="77586"/>
    <lineage>
        <taxon>Eukaryota</taxon>
        <taxon>Viridiplantae</taxon>
        <taxon>Streptophyta</taxon>
        <taxon>Embryophyta</taxon>
        <taxon>Tracheophyta</taxon>
        <taxon>Spermatophyta</taxon>
        <taxon>Magnoliopsida</taxon>
        <taxon>Liliopsida</taxon>
        <taxon>Poales</taxon>
        <taxon>Poaceae</taxon>
        <taxon>BOP clade</taxon>
        <taxon>Oryzoideae</taxon>
        <taxon>Oryzeae</taxon>
        <taxon>Oryzinae</taxon>
        <taxon>Leersia</taxon>
    </lineage>
</organism>
<feature type="transmembrane region" description="Helical" evidence="1">
    <location>
        <begin position="87"/>
        <end position="105"/>
    </location>
</feature>
<reference evidence="2 3" key="1">
    <citation type="submission" date="2012-08" db="EMBL/GenBank/DDBJ databases">
        <title>Oryza genome evolution.</title>
        <authorList>
            <person name="Wing R.A."/>
        </authorList>
    </citation>
    <scope>NUCLEOTIDE SEQUENCE</scope>
</reference>